<dbReference type="RefSeq" id="WP_172161131.1">
    <property type="nucleotide sequence ID" value="NZ_CP053564.1"/>
</dbReference>
<protein>
    <submittedName>
        <fullName evidence="5">ATP-binding protein</fullName>
    </submittedName>
</protein>
<dbReference type="Pfam" id="PF00004">
    <property type="entry name" value="AAA"/>
    <property type="match status" value="1"/>
</dbReference>
<sequence>MASAQTWLESNRAVLQDGLARIRGLLQRHAAGPGAAVPTATPPPAEPARVDTGLGLVGHLFGLTPFEVDVLLLCAGAEVDGSIPALCGAAAGDAGRTQPTFGLALAVLPDGHWSALTPDAPLRRWRLVVPGREVPLTRAPLRIDERVLHFIVGLDVPDPLLAGFVRRAAAVGVLPARHERLAQQVADTWVRGEPVELRGADHEAVIAVANRAAGLGGSGLRVMHAEAVPGEPAERAALAVAVDRDGLLGGGPLLLDTAGSEPATAASVARWLQDLTGPAAVVGGSGVPGAVVVDVGPLPSAEQAALWHEVLDADADAVDVARVVGQFQLGIGEIRSAAARARSTGTPLWTVARAAARPRLDRLAQLLDTGVGWADLVVPAAQRDLLAHLLAHVRQRARVFEEWGFGSRSSAGVSALFEGASGTGKTLGAQVLASALDLDLYRVDLSQVVSKYIGETEKNLGQVFDAADQGGAVLLFDEADALFGRRSEVRDSHDRYANIEVSYLLQRMESYRGLAVLTTNHKNNLDPAFLRRLSVVVHFPFPDAEQRRLIWERVLPATVPTVGLRPDLLARLAVPGGVIRNVALGAAVLAADAGEPVDMAFLLQAARRELAKLERPLTDTEIEGWT</sequence>
<name>A0A6M6JIQ5_9PSEU</name>
<dbReference type="InterPro" id="IPR050221">
    <property type="entry name" value="26S_Proteasome_ATPase"/>
</dbReference>
<dbReference type="InterPro" id="IPR027417">
    <property type="entry name" value="P-loop_NTPase"/>
</dbReference>
<keyword evidence="2" id="KW-0547">Nucleotide-binding</keyword>
<accession>A0A6M6JIQ5</accession>
<dbReference type="InterPro" id="IPR003959">
    <property type="entry name" value="ATPase_AAA_core"/>
</dbReference>
<reference evidence="5 6" key="1">
    <citation type="submission" date="2020-05" db="EMBL/GenBank/DDBJ databases">
        <authorList>
            <person name="Mo P."/>
        </authorList>
    </citation>
    <scope>NUCLEOTIDE SEQUENCE [LARGE SCALE GENOMIC DNA]</scope>
    <source>
        <strain evidence="5 6">Gen01</strain>
    </source>
</reference>
<dbReference type="AlphaFoldDB" id="A0A6M6JIQ5"/>
<dbReference type="InterPro" id="IPR054472">
    <property type="entry name" value="WHD"/>
</dbReference>
<proteinExistence type="inferred from homology"/>
<dbReference type="Proteomes" id="UP000505377">
    <property type="component" value="Chromosome"/>
</dbReference>
<gene>
    <name evidence="5" type="ORF">HOP40_20910</name>
</gene>
<dbReference type="GO" id="GO:0005524">
    <property type="term" value="F:ATP binding"/>
    <property type="evidence" value="ECO:0007669"/>
    <property type="project" value="UniProtKB-KW"/>
</dbReference>
<dbReference type="GO" id="GO:0016887">
    <property type="term" value="F:ATP hydrolysis activity"/>
    <property type="evidence" value="ECO:0007669"/>
    <property type="project" value="InterPro"/>
</dbReference>
<dbReference type="SUPFAM" id="SSF52540">
    <property type="entry name" value="P-loop containing nucleoside triphosphate hydrolases"/>
    <property type="match status" value="1"/>
</dbReference>
<feature type="domain" description="AAA+ ATPase" evidence="4">
    <location>
        <begin position="411"/>
        <end position="543"/>
    </location>
</feature>
<evidence type="ECO:0000256" key="1">
    <source>
        <dbReference type="ARBA" id="ARBA00006914"/>
    </source>
</evidence>
<dbReference type="EMBL" id="CP053564">
    <property type="protein sequence ID" value="QJY47954.1"/>
    <property type="molecule type" value="Genomic_DNA"/>
</dbReference>
<dbReference type="Gene3D" id="3.40.50.300">
    <property type="entry name" value="P-loop containing nucleotide triphosphate hydrolases"/>
    <property type="match status" value="1"/>
</dbReference>
<evidence type="ECO:0000313" key="5">
    <source>
        <dbReference type="EMBL" id="QJY47954.1"/>
    </source>
</evidence>
<evidence type="ECO:0000313" key="6">
    <source>
        <dbReference type="Proteomes" id="UP000505377"/>
    </source>
</evidence>
<dbReference type="Pfam" id="PF22977">
    <property type="entry name" value="WHD"/>
    <property type="match status" value="1"/>
</dbReference>
<keyword evidence="6" id="KW-1185">Reference proteome</keyword>
<keyword evidence="3 5" id="KW-0067">ATP-binding</keyword>
<dbReference type="SMART" id="SM00382">
    <property type="entry name" value="AAA"/>
    <property type="match status" value="1"/>
</dbReference>
<comment type="similarity">
    <text evidence="1">Belongs to the AAA ATPase family.</text>
</comment>
<evidence type="ECO:0000256" key="3">
    <source>
        <dbReference type="ARBA" id="ARBA00022840"/>
    </source>
</evidence>
<evidence type="ECO:0000256" key="2">
    <source>
        <dbReference type="ARBA" id="ARBA00022741"/>
    </source>
</evidence>
<organism evidence="5 6">
    <name type="scientific">Pseudonocardia broussonetiae</name>
    <dbReference type="NCBI Taxonomy" id="2736640"/>
    <lineage>
        <taxon>Bacteria</taxon>
        <taxon>Bacillati</taxon>
        <taxon>Actinomycetota</taxon>
        <taxon>Actinomycetes</taxon>
        <taxon>Pseudonocardiales</taxon>
        <taxon>Pseudonocardiaceae</taxon>
        <taxon>Pseudonocardia</taxon>
    </lineage>
</organism>
<dbReference type="PANTHER" id="PTHR23073">
    <property type="entry name" value="26S PROTEASOME REGULATORY SUBUNIT"/>
    <property type="match status" value="1"/>
</dbReference>
<dbReference type="CDD" id="cd19481">
    <property type="entry name" value="RecA-like_protease"/>
    <property type="match status" value="1"/>
</dbReference>
<dbReference type="InterPro" id="IPR003593">
    <property type="entry name" value="AAA+_ATPase"/>
</dbReference>
<dbReference type="KEGG" id="pbro:HOP40_20910"/>
<evidence type="ECO:0000259" key="4">
    <source>
        <dbReference type="SMART" id="SM00382"/>
    </source>
</evidence>